<keyword evidence="2" id="KW-1185">Reference proteome</keyword>
<accession>A0ACC1XD50</accession>
<proteinExistence type="predicted"/>
<name>A0ACC1XD50_MELAZ</name>
<sequence length="245" mass="27238">MANEEECNTGLSLGLGLGEYAAATAKARRGTRQRDNKSTATACLDLSFTLCPKREATARGAAVDSKLKASTTTEEEEEDDDGSKIWESNNNNSSRKKLRLTKEQSNLLEDRFKLHTTLNSIQKQSLAEQLNLKPRQVEVWFQNRRARTKLKQTEVDCEFLKKCCERLTDENKRLRKELQELQSLKGGGGGGSPLFIQLQKATGCCPSCGKIMRKSSSEGKTTTAVIDVVLNNNKWQSSGFNPTTK</sequence>
<dbReference type="EMBL" id="CM051403">
    <property type="protein sequence ID" value="KAJ4709199.1"/>
    <property type="molecule type" value="Genomic_DNA"/>
</dbReference>
<evidence type="ECO:0000313" key="2">
    <source>
        <dbReference type="Proteomes" id="UP001164539"/>
    </source>
</evidence>
<gene>
    <name evidence="1" type="ORF">OWV82_019029</name>
</gene>
<keyword evidence="1" id="KW-0238">DNA-binding</keyword>
<comment type="caution">
    <text evidence="1">The sequence shown here is derived from an EMBL/GenBank/DDBJ whole genome shotgun (WGS) entry which is preliminary data.</text>
</comment>
<evidence type="ECO:0000313" key="1">
    <source>
        <dbReference type="EMBL" id="KAJ4709199.1"/>
    </source>
</evidence>
<keyword evidence="1" id="KW-0371">Homeobox</keyword>
<reference evidence="1 2" key="1">
    <citation type="journal article" date="2023" name="Science">
        <title>Complex scaffold remodeling in plant triterpene biosynthesis.</title>
        <authorList>
            <person name="De La Pena R."/>
            <person name="Hodgson H."/>
            <person name="Liu J.C."/>
            <person name="Stephenson M.J."/>
            <person name="Martin A.C."/>
            <person name="Owen C."/>
            <person name="Harkess A."/>
            <person name="Leebens-Mack J."/>
            <person name="Jimenez L.E."/>
            <person name="Osbourn A."/>
            <person name="Sattely E.S."/>
        </authorList>
    </citation>
    <scope>NUCLEOTIDE SEQUENCE [LARGE SCALE GENOMIC DNA]</scope>
    <source>
        <strain evidence="2">cv. JPN11</strain>
        <tissue evidence="1">Leaf</tissue>
    </source>
</reference>
<dbReference type="Proteomes" id="UP001164539">
    <property type="component" value="Chromosome 10"/>
</dbReference>
<protein>
    <submittedName>
        <fullName evidence="1">Homeobox-leucine zipper protein family</fullName>
    </submittedName>
</protein>
<organism evidence="1 2">
    <name type="scientific">Melia azedarach</name>
    <name type="common">Chinaberry tree</name>
    <dbReference type="NCBI Taxonomy" id="155640"/>
    <lineage>
        <taxon>Eukaryota</taxon>
        <taxon>Viridiplantae</taxon>
        <taxon>Streptophyta</taxon>
        <taxon>Embryophyta</taxon>
        <taxon>Tracheophyta</taxon>
        <taxon>Spermatophyta</taxon>
        <taxon>Magnoliopsida</taxon>
        <taxon>eudicotyledons</taxon>
        <taxon>Gunneridae</taxon>
        <taxon>Pentapetalae</taxon>
        <taxon>rosids</taxon>
        <taxon>malvids</taxon>
        <taxon>Sapindales</taxon>
        <taxon>Meliaceae</taxon>
        <taxon>Melia</taxon>
    </lineage>
</organism>